<name>A0AAD0DTZ7_9PSED</name>
<dbReference type="Pfam" id="PF00072">
    <property type="entry name" value="Response_reg"/>
    <property type="match status" value="1"/>
</dbReference>
<dbReference type="EMBL" id="CP026562">
    <property type="protein sequence ID" value="AVB18016.1"/>
    <property type="molecule type" value="Genomic_DNA"/>
</dbReference>
<dbReference type="InterPro" id="IPR050595">
    <property type="entry name" value="Bact_response_regulator"/>
</dbReference>
<evidence type="ECO:0000256" key="2">
    <source>
        <dbReference type="PROSITE-ProRule" id="PRU00169"/>
    </source>
</evidence>
<dbReference type="InterPro" id="IPR011006">
    <property type="entry name" value="CheY-like_superfamily"/>
</dbReference>
<evidence type="ECO:0000313" key="5">
    <source>
        <dbReference type="Proteomes" id="UP000236903"/>
    </source>
</evidence>
<dbReference type="RefSeq" id="WP_005740779.1">
    <property type="nucleotide sequence ID" value="NZ_CP026562.1"/>
</dbReference>
<evidence type="ECO:0000256" key="1">
    <source>
        <dbReference type="ARBA" id="ARBA00022553"/>
    </source>
</evidence>
<dbReference type="GO" id="GO:0000160">
    <property type="term" value="P:phosphorelay signal transduction system"/>
    <property type="evidence" value="ECO:0007669"/>
    <property type="project" value="InterPro"/>
</dbReference>
<keyword evidence="1 2" id="KW-0597">Phosphoprotein</keyword>
<protein>
    <submittedName>
        <fullName evidence="4">Response regulator</fullName>
    </submittedName>
</protein>
<evidence type="ECO:0000313" key="4">
    <source>
        <dbReference type="EMBL" id="AVB18016.1"/>
    </source>
</evidence>
<feature type="domain" description="Response regulatory" evidence="3">
    <location>
        <begin position="3"/>
        <end position="117"/>
    </location>
</feature>
<dbReference type="Gene3D" id="3.40.50.2300">
    <property type="match status" value="1"/>
</dbReference>
<dbReference type="Proteomes" id="UP000236903">
    <property type="component" value="Chromosome"/>
</dbReference>
<dbReference type="AlphaFoldDB" id="A0AAD0DTZ7"/>
<accession>A0AAD0DTZ7</accession>
<dbReference type="SMART" id="SM00448">
    <property type="entry name" value="REC"/>
    <property type="match status" value="1"/>
</dbReference>
<dbReference type="CDD" id="cd00156">
    <property type="entry name" value="REC"/>
    <property type="match status" value="1"/>
</dbReference>
<proteinExistence type="predicted"/>
<dbReference type="KEGG" id="pavl:BKM03_01020"/>
<dbReference type="InterPro" id="IPR001789">
    <property type="entry name" value="Sig_transdc_resp-reg_receiver"/>
</dbReference>
<reference evidence="4 5" key="1">
    <citation type="submission" date="2018-02" db="EMBL/GenBank/DDBJ databases">
        <title>Comparative genomics of Pseudomonas syringae.</title>
        <authorList>
            <person name="Hulin M.T."/>
        </authorList>
    </citation>
    <scope>NUCLEOTIDE SEQUENCE [LARGE SCALE GENOMIC DNA]</scope>
    <source>
        <strain evidence="4 5">R2leaf</strain>
    </source>
</reference>
<evidence type="ECO:0000259" key="3">
    <source>
        <dbReference type="PROSITE" id="PS50110"/>
    </source>
</evidence>
<dbReference type="SUPFAM" id="SSF52172">
    <property type="entry name" value="CheY-like"/>
    <property type="match status" value="1"/>
</dbReference>
<dbReference type="PANTHER" id="PTHR44591:SF25">
    <property type="entry name" value="CHEMOTAXIS TWO-COMPONENT RESPONSE REGULATOR"/>
    <property type="match status" value="1"/>
</dbReference>
<sequence length="120" mass="13291">MSSIIIVEDEPVILTIMTDVLEMDGHEVQAFCEADSAWNHIQSYGFNADLLITDLRMPGTIDGIQLALNVHALLPLMPVVVASGFHAAADSLDGDHVYWLQKPYGLDQLRELCHKLTPYS</sequence>
<feature type="modified residue" description="4-aspartylphosphate" evidence="2">
    <location>
        <position position="54"/>
    </location>
</feature>
<organism evidence="4 5">
    <name type="scientific">Pseudomonas avellanae</name>
    <dbReference type="NCBI Taxonomy" id="46257"/>
    <lineage>
        <taxon>Bacteria</taxon>
        <taxon>Pseudomonadati</taxon>
        <taxon>Pseudomonadota</taxon>
        <taxon>Gammaproteobacteria</taxon>
        <taxon>Pseudomonadales</taxon>
        <taxon>Pseudomonadaceae</taxon>
        <taxon>Pseudomonas</taxon>
    </lineage>
</organism>
<dbReference type="PROSITE" id="PS50110">
    <property type="entry name" value="RESPONSE_REGULATORY"/>
    <property type="match status" value="1"/>
</dbReference>
<dbReference type="PANTHER" id="PTHR44591">
    <property type="entry name" value="STRESS RESPONSE REGULATOR PROTEIN 1"/>
    <property type="match status" value="1"/>
</dbReference>
<gene>
    <name evidence="4" type="ORF">BKM03_01020</name>
</gene>